<dbReference type="InterPro" id="IPR009739">
    <property type="entry name" value="LprI-like_N"/>
</dbReference>
<dbReference type="EMBL" id="JH603163">
    <property type="protein sequence ID" value="EIC23902.1"/>
    <property type="molecule type" value="Genomic_DNA"/>
</dbReference>
<name>H8YVG2_9GAMM</name>
<dbReference type="Gene3D" id="1.20.1270.180">
    <property type="match status" value="1"/>
</dbReference>
<dbReference type="HOGENOM" id="CLU_128596_4_2_6"/>
<feature type="signal peptide" evidence="1">
    <location>
        <begin position="1"/>
        <end position="19"/>
    </location>
</feature>
<accession>H8YVG2</accession>
<reference evidence="3 4" key="2">
    <citation type="submission" date="2011-11" db="EMBL/GenBank/DDBJ databases">
        <authorList>
            <consortium name="US DOE Joint Genome Institute"/>
            <person name="Lucas S."/>
            <person name="Han J."/>
            <person name="Lapidus A."/>
            <person name="Cheng J.-F."/>
            <person name="Goodwin L."/>
            <person name="Pitluck S."/>
            <person name="Peters L."/>
            <person name="Ovchinnikova G."/>
            <person name="Zhang X."/>
            <person name="Detter J.C."/>
            <person name="Han C."/>
            <person name="Tapia R."/>
            <person name="Land M."/>
            <person name="Hauser L."/>
            <person name="Kyrpides N."/>
            <person name="Ivanova N."/>
            <person name="Pagani I."/>
            <person name="Vogl K."/>
            <person name="Liu Z."/>
            <person name="Overmann J."/>
            <person name="Frigaard N.-U."/>
            <person name="Bryant D."/>
            <person name="Woyke T."/>
        </authorList>
    </citation>
    <scope>NUCLEOTIDE SEQUENCE [LARGE SCALE GENOMIC DNA]</scope>
    <source>
        <strain evidence="3 4">970</strain>
    </source>
</reference>
<protein>
    <recommendedName>
        <fullName evidence="2">Lysozyme inhibitor LprI-like N-terminal domain-containing protein</fullName>
    </recommendedName>
</protein>
<dbReference type="RefSeq" id="WP_009146525.1">
    <property type="nucleotide sequence ID" value="NZ_CP121471.1"/>
</dbReference>
<dbReference type="AlphaFoldDB" id="H8YVG2"/>
<organism evidence="3 4">
    <name type="scientific">Thiorhodovibrio frisius</name>
    <dbReference type="NCBI Taxonomy" id="631362"/>
    <lineage>
        <taxon>Bacteria</taxon>
        <taxon>Pseudomonadati</taxon>
        <taxon>Pseudomonadota</taxon>
        <taxon>Gammaproteobacteria</taxon>
        <taxon>Chromatiales</taxon>
        <taxon>Chromatiaceae</taxon>
        <taxon>Thiorhodovibrio</taxon>
    </lineage>
</organism>
<gene>
    <name evidence="3" type="ORF">Thi970DRAFT_00037</name>
</gene>
<evidence type="ECO:0000259" key="2">
    <source>
        <dbReference type="Pfam" id="PF07007"/>
    </source>
</evidence>
<proteinExistence type="predicted"/>
<feature type="chain" id="PRO_5003617170" description="Lysozyme inhibitor LprI-like N-terminal domain-containing protein" evidence="1">
    <location>
        <begin position="20"/>
        <end position="130"/>
    </location>
</feature>
<evidence type="ECO:0000313" key="3">
    <source>
        <dbReference type="EMBL" id="EIC23902.1"/>
    </source>
</evidence>
<keyword evidence="1" id="KW-0732">Signal</keyword>
<keyword evidence="4" id="KW-1185">Reference proteome</keyword>
<sequence>MRLFTALMILVLVPAASGAQTQADLNQTACGEFEQADQTLNRVYQQIRQRYQGDNDFLDKLKRSQRAWIAFRDAELEALYPDENKQISYGSIYPMCVCGEQARLTQDRINQLRRWLDVEEGDGCAGSRRP</sequence>
<evidence type="ECO:0000313" key="4">
    <source>
        <dbReference type="Proteomes" id="UP000002964"/>
    </source>
</evidence>
<dbReference type="Pfam" id="PF07007">
    <property type="entry name" value="LprI"/>
    <property type="match status" value="1"/>
</dbReference>
<evidence type="ECO:0000256" key="1">
    <source>
        <dbReference type="SAM" id="SignalP"/>
    </source>
</evidence>
<dbReference type="STRING" id="631362.Thi970DRAFT_00037"/>
<feature type="domain" description="Lysozyme inhibitor LprI-like N-terminal" evidence="2">
    <location>
        <begin position="15"/>
        <end position="112"/>
    </location>
</feature>
<dbReference type="OrthoDB" id="7340239at2"/>
<dbReference type="Proteomes" id="UP000002964">
    <property type="component" value="Unassembled WGS sequence"/>
</dbReference>
<reference evidence="4" key="1">
    <citation type="submission" date="2011-06" db="EMBL/GenBank/DDBJ databases">
        <authorList>
            <consortium name="US DOE Joint Genome Institute (JGI-PGF)"/>
            <person name="Lucas S."/>
            <person name="Han J."/>
            <person name="Lapidus A."/>
            <person name="Cheng J.-F."/>
            <person name="Goodwin L."/>
            <person name="Pitluck S."/>
            <person name="Peters L."/>
            <person name="Land M.L."/>
            <person name="Hauser L."/>
            <person name="Vogl K."/>
            <person name="Liu Z."/>
            <person name="Overmann J."/>
            <person name="Frigaard N.-U."/>
            <person name="Bryant D.A."/>
            <person name="Woyke T.J."/>
        </authorList>
    </citation>
    <scope>NUCLEOTIDE SEQUENCE [LARGE SCALE GENOMIC DNA]</scope>
    <source>
        <strain evidence="4">970</strain>
    </source>
</reference>
<dbReference type="eggNOG" id="COG3755">
    <property type="taxonomic scope" value="Bacteria"/>
</dbReference>